<keyword evidence="2" id="KW-1185">Reference proteome</keyword>
<evidence type="ECO:0000313" key="2">
    <source>
        <dbReference type="Proteomes" id="UP000301737"/>
    </source>
</evidence>
<dbReference type="Pfam" id="PF00702">
    <property type="entry name" value="Hydrolase"/>
    <property type="match status" value="1"/>
</dbReference>
<protein>
    <submittedName>
        <fullName evidence="1">Suppressor of deletion of TFIIS</fullName>
    </submittedName>
</protein>
<dbReference type="InterPro" id="IPR036412">
    <property type="entry name" value="HAD-like_sf"/>
</dbReference>
<dbReference type="PANTHER" id="PTHR47438:SF1">
    <property type="entry name" value="PHOSPHATE METABOLISM PROTEIN 8-RELATED"/>
    <property type="match status" value="1"/>
</dbReference>
<dbReference type="SFLD" id="SFLDG01129">
    <property type="entry name" value="C1.5:_HAD__Beta-PGM__Phosphata"/>
    <property type="match status" value="1"/>
</dbReference>
<dbReference type="SUPFAM" id="SSF56784">
    <property type="entry name" value="HAD-like"/>
    <property type="match status" value="1"/>
</dbReference>
<comment type="caution">
    <text evidence="1">The sequence shown here is derived from an EMBL/GenBank/DDBJ whole genome shotgun (WGS) entry which is preliminary data.</text>
</comment>
<sequence length="279" mass="31855">MTIAKDFQKQYHLRILKQLQENVKHSESLDHPGSKVTFPIDQDVPESDPHSKVFFFDIDNCLYRRSTKIHEIMQQSILNYLMNVLSIDEEEAETLNQGYYKEYGLAVRGLMMFHGVDALEYNKMVDDSLPLQHILRPDLQLRQVLCELRQKGRINKTWLFTNAYKNHALRVVRLLGIADMFDGITYCDYAVESDSLICKPDPRAFEKAKLESGLGSYSNAYFIDDSGNNVEKGLALGMCKCIQVVEDDHVDKILGDVPMGALVINSISDLPMAVPELFK</sequence>
<dbReference type="InterPro" id="IPR006439">
    <property type="entry name" value="HAD-SF_hydro_IA"/>
</dbReference>
<dbReference type="SFLD" id="SFLDS00003">
    <property type="entry name" value="Haloacid_Dehalogenase"/>
    <property type="match status" value="1"/>
</dbReference>
<organism evidence="1 2">
    <name type="scientific">Zygosaccharomyces mellis</name>
    <dbReference type="NCBI Taxonomy" id="42258"/>
    <lineage>
        <taxon>Eukaryota</taxon>
        <taxon>Fungi</taxon>
        <taxon>Dikarya</taxon>
        <taxon>Ascomycota</taxon>
        <taxon>Saccharomycotina</taxon>
        <taxon>Saccharomycetes</taxon>
        <taxon>Saccharomycetales</taxon>
        <taxon>Saccharomycetaceae</taxon>
        <taxon>Zygosaccharomyces</taxon>
    </lineage>
</organism>
<dbReference type="Gene3D" id="1.10.150.450">
    <property type="match status" value="1"/>
</dbReference>
<dbReference type="InterPro" id="IPR023214">
    <property type="entry name" value="HAD_sf"/>
</dbReference>
<dbReference type="Proteomes" id="UP000301737">
    <property type="component" value="Unassembled WGS sequence"/>
</dbReference>
<dbReference type="GO" id="GO:0009166">
    <property type="term" value="P:nucleotide catabolic process"/>
    <property type="evidence" value="ECO:0007669"/>
    <property type="project" value="TreeGrafter"/>
</dbReference>
<dbReference type="InterPro" id="IPR052791">
    <property type="entry name" value="SSM1_domain"/>
</dbReference>
<dbReference type="EMBL" id="BIMX01000027">
    <property type="protein sequence ID" value="GCF01166.1"/>
    <property type="molecule type" value="Genomic_DNA"/>
</dbReference>
<dbReference type="AlphaFoldDB" id="A0A4C2EAA5"/>
<dbReference type="PANTHER" id="PTHR47438">
    <property type="entry name" value="PHOSPHATE METABOLISM PROTEIN 8-RELATED"/>
    <property type="match status" value="1"/>
</dbReference>
<proteinExistence type="predicted"/>
<dbReference type="InterPro" id="IPR010237">
    <property type="entry name" value="Pyr-5-nucltdase"/>
</dbReference>
<gene>
    <name evidence="1" type="primary">SDT1</name>
    <name evidence="1" type="ORF">ZYGM_002337</name>
</gene>
<dbReference type="SFLD" id="SFLDG01132">
    <property type="entry name" value="C1.5.3:_5'-Nucleotidase_Like"/>
    <property type="match status" value="1"/>
</dbReference>
<dbReference type="OrthoDB" id="1065058at2759"/>
<dbReference type="NCBIfam" id="TIGR01993">
    <property type="entry name" value="Pyr-5-nucltdase"/>
    <property type="match status" value="1"/>
</dbReference>
<dbReference type="Gene3D" id="3.40.50.1000">
    <property type="entry name" value="HAD superfamily/HAD-like"/>
    <property type="match status" value="1"/>
</dbReference>
<evidence type="ECO:0000313" key="1">
    <source>
        <dbReference type="EMBL" id="GCF01166.1"/>
    </source>
</evidence>
<name>A0A4C2EAA5_9SACH</name>
<reference evidence="1 2" key="1">
    <citation type="submission" date="2019-01" db="EMBL/GenBank/DDBJ databases">
        <title>Draft Genome Sequencing of Zygosaccharomyces mellis Ca-7.</title>
        <authorList>
            <person name="Shiwa Y."/>
            <person name="Kanesaki Y."/>
            <person name="Ishige T."/>
            <person name="Mura K."/>
            <person name="Hori T."/>
            <person name="Tamura T."/>
        </authorList>
    </citation>
    <scope>NUCLEOTIDE SEQUENCE [LARGE SCALE GENOMIC DNA]</scope>
    <source>
        <strain evidence="1 2">Ca-7</strain>
    </source>
</reference>
<dbReference type="GO" id="GO:0006206">
    <property type="term" value="P:pyrimidine nucleobase metabolic process"/>
    <property type="evidence" value="ECO:0007669"/>
    <property type="project" value="TreeGrafter"/>
</dbReference>
<accession>A0A4C2EAA5</accession>
<dbReference type="NCBIfam" id="TIGR01509">
    <property type="entry name" value="HAD-SF-IA-v3"/>
    <property type="match status" value="1"/>
</dbReference>
<dbReference type="GO" id="GO:0008252">
    <property type="term" value="F:nucleotidase activity"/>
    <property type="evidence" value="ECO:0007669"/>
    <property type="project" value="TreeGrafter"/>
</dbReference>